<evidence type="ECO:0000256" key="2">
    <source>
        <dbReference type="ARBA" id="ARBA00022473"/>
    </source>
</evidence>
<dbReference type="GO" id="GO:0005634">
    <property type="term" value="C:nucleus"/>
    <property type="evidence" value="ECO:0007669"/>
    <property type="project" value="UniProtKB-SubCell"/>
</dbReference>
<dbReference type="FunFam" id="1.10.10.60:FF:000053">
    <property type="entry name" value="H6 family homeobox 2"/>
    <property type="match status" value="1"/>
</dbReference>
<dbReference type="Proteomes" id="UP000694546">
    <property type="component" value="Chromosome 17"/>
</dbReference>
<evidence type="ECO:0000256" key="6">
    <source>
        <dbReference type="ARBA" id="ARBA00023125"/>
    </source>
</evidence>
<evidence type="ECO:0000256" key="7">
    <source>
        <dbReference type="ARBA" id="ARBA00023155"/>
    </source>
</evidence>
<evidence type="ECO:0000256" key="1">
    <source>
        <dbReference type="ARBA" id="ARBA00004123"/>
    </source>
</evidence>
<keyword evidence="7 12" id="KW-0371">Homeobox</keyword>
<sequence>MNKEDYPCRTASFAFTIDNILNLKKNNNINFEAPDAKEETYGVCKSDFPPRYEEVDLYDIRRPHEADSLSYELAQTTRLHCDASDALEVCRETGRALESRSRSESAHSSSDDCTSEPQTAGKDSKASVKKKTRTIFSKRQVFQLEATFNMKRYLSSAERACLANSLQLTETQVKIWFQNRRNKLKRQISTDLEGPVDRHHSDAATNVQLPTFYKDSNLLGGCLVPMHFPMMYGTTTNTAPYIYFSNAGKYFSLFETNG</sequence>
<dbReference type="InterPro" id="IPR001356">
    <property type="entry name" value="HD"/>
</dbReference>
<dbReference type="Pfam" id="PF00046">
    <property type="entry name" value="Homeodomain"/>
    <property type="match status" value="1"/>
</dbReference>
<dbReference type="SUPFAM" id="SSF46689">
    <property type="entry name" value="Homeodomain-like"/>
    <property type="match status" value="1"/>
</dbReference>
<dbReference type="InterPro" id="IPR020479">
    <property type="entry name" value="HD_metazoa"/>
</dbReference>
<evidence type="ECO:0000256" key="10">
    <source>
        <dbReference type="ARBA" id="ARBA00038165"/>
    </source>
</evidence>
<keyword evidence="5" id="KW-0805">Transcription regulation</keyword>
<dbReference type="SMART" id="SM00389">
    <property type="entry name" value="HOX"/>
    <property type="match status" value="1"/>
</dbReference>
<dbReference type="OMA" id="HESDYIT"/>
<keyword evidence="8" id="KW-0804">Transcription</keyword>
<dbReference type="PROSITE" id="PS50071">
    <property type="entry name" value="HOMEOBOX_2"/>
    <property type="match status" value="1"/>
</dbReference>
<dbReference type="CDD" id="cd00086">
    <property type="entry name" value="homeodomain"/>
    <property type="match status" value="1"/>
</dbReference>
<dbReference type="InterPro" id="IPR009057">
    <property type="entry name" value="Homeodomain-like_sf"/>
</dbReference>
<keyword evidence="4" id="KW-0524">Neurogenesis</keyword>
<dbReference type="GO" id="GO:0000981">
    <property type="term" value="F:DNA-binding transcription factor activity, RNA polymerase II-specific"/>
    <property type="evidence" value="ECO:0007669"/>
    <property type="project" value="InterPro"/>
</dbReference>
<feature type="domain" description="Homeobox" evidence="15">
    <location>
        <begin position="127"/>
        <end position="187"/>
    </location>
</feature>
<comment type="subcellular location">
    <subcellularLocation>
        <location evidence="1 12 13">Nucleus</location>
    </subcellularLocation>
</comment>
<feature type="region of interest" description="Disordered" evidence="14">
    <location>
        <begin position="98"/>
        <end position="131"/>
    </location>
</feature>
<dbReference type="InterPro" id="IPR017970">
    <property type="entry name" value="Homeobox_CS"/>
</dbReference>
<proteinExistence type="inferred from homology"/>
<reference evidence="16" key="1">
    <citation type="submission" date="2025-08" db="UniProtKB">
        <authorList>
            <consortium name="Ensembl"/>
        </authorList>
    </citation>
    <scope>IDENTIFICATION</scope>
</reference>
<gene>
    <name evidence="16" type="primary">LOC115529484</name>
</gene>
<evidence type="ECO:0000313" key="17">
    <source>
        <dbReference type="Proteomes" id="UP000694546"/>
    </source>
</evidence>
<accession>A0A8C5AML4</accession>
<dbReference type="GeneID" id="115529484"/>
<evidence type="ECO:0000259" key="15">
    <source>
        <dbReference type="PROSITE" id="PS50071"/>
    </source>
</evidence>
<keyword evidence="9 12" id="KW-0539">Nucleus</keyword>
<evidence type="ECO:0000256" key="11">
    <source>
        <dbReference type="ARBA" id="ARBA00053510"/>
    </source>
</evidence>
<evidence type="ECO:0000256" key="4">
    <source>
        <dbReference type="ARBA" id="ARBA00022902"/>
    </source>
</evidence>
<dbReference type="OrthoDB" id="6159439at2759"/>
<comment type="function">
    <text evidence="11">Transcription factor involved in specification of neuronal cell types and which is required for inner ear and hypothalamus development. Binds to the 5'-CAAGTG-3' core sequence.</text>
</comment>
<dbReference type="KEGG" id="gmh:115529484"/>
<dbReference type="GeneTree" id="ENSGT00940000165038"/>
<comment type="similarity">
    <text evidence="10">Belongs to the HMX homeobox family.</text>
</comment>
<evidence type="ECO:0000256" key="14">
    <source>
        <dbReference type="SAM" id="MobiDB-lite"/>
    </source>
</evidence>
<evidence type="ECO:0000256" key="9">
    <source>
        <dbReference type="ARBA" id="ARBA00023242"/>
    </source>
</evidence>
<dbReference type="AlphaFoldDB" id="A0A8C5AML4"/>
<dbReference type="Ensembl" id="ENSGMOT00000045692.1">
    <property type="protein sequence ID" value="ENSGMOP00000033645.1"/>
    <property type="gene ID" value="ENSGMOG00000036357.1"/>
</dbReference>
<feature type="DNA-binding region" description="Homeobox" evidence="12">
    <location>
        <begin position="129"/>
        <end position="188"/>
    </location>
</feature>
<dbReference type="GO" id="GO:0000977">
    <property type="term" value="F:RNA polymerase II transcription regulatory region sequence-specific DNA binding"/>
    <property type="evidence" value="ECO:0007669"/>
    <property type="project" value="TreeGrafter"/>
</dbReference>
<name>A0A8C5AML4_GADMO</name>
<keyword evidence="17" id="KW-1185">Reference proteome</keyword>
<reference evidence="16" key="2">
    <citation type="submission" date="2025-09" db="UniProtKB">
        <authorList>
            <consortium name="Ensembl"/>
        </authorList>
    </citation>
    <scope>IDENTIFICATION</scope>
</reference>
<dbReference type="PRINTS" id="PR00024">
    <property type="entry name" value="HOMEOBOX"/>
</dbReference>
<dbReference type="GO" id="GO:0007399">
    <property type="term" value="P:nervous system development"/>
    <property type="evidence" value="ECO:0007669"/>
    <property type="project" value="UniProtKB-KW"/>
</dbReference>
<dbReference type="PANTHER" id="PTHR46110:SF5">
    <property type="entry name" value="SENSORY ORGAN HOMEOBOX"/>
    <property type="match status" value="1"/>
</dbReference>
<keyword evidence="6 12" id="KW-0238">DNA-binding</keyword>
<dbReference type="RefSeq" id="XP_030194112.1">
    <property type="nucleotide sequence ID" value="XM_030338252.1"/>
</dbReference>
<evidence type="ECO:0000313" key="16">
    <source>
        <dbReference type="Ensembl" id="ENSGMOP00000033645.1"/>
    </source>
</evidence>
<dbReference type="GO" id="GO:0030154">
    <property type="term" value="P:cell differentiation"/>
    <property type="evidence" value="ECO:0007669"/>
    <property type="project" value="UniProtKB-KW"/>
</dbReference>
<dbReference type="InterPro" id="IPR051300">
    <property type="entry name" value="HMX_Homeobox_TF"/>
</dbReference>
<evidence type="ECO:0000256" key="3">
    <source>
        <dbReference type="ARBA" id="ARBA00022782"/>
    </source>
</evidence>
<evidence type="ECO:0000256" key="8">
    <source>
        <dbReference type="ARBA" id="ARBA00023163"/>
    </source>
</evidence>
<dbReference type="Gene3D" id="1.10.10.60">
    <property type="entry name" value="Homeodomain-like"/>
    <property type="match status" value="1"/>
</dbReference>
<dbReference type="PROSITE" id="PS00027">
    <property type="entry name" value="HOMEOBOX_1"/>
    <property type="match status" value="1"/>
</dbReference>
<dbReference type="PANTHER" id="PTHR46110">
    <property type="entry name" value="HOMEOBOX PROTEIN HMX"/>
    <property type="match status" value="1"/>
</dbReference>
<protein>
    <submittedName>
        <fullName evidence="16">Homeobox protein HMX3-B-like</fullName>
    </submittedName>
</protein>
<organism evidence="16 17">
    <name type="scientific">Gadus morhua</name>
    <name type="common">Atlantic cod</name>
    <dbReference type="NCBI Taxonomy" id="8049"/>
    <lineage>
        <taxon>Eukaryota</taxon>
        <taxon>Metazoa</taxon>
        <taxon>Chordata</taxon>
        <taxon>Craniata</taxon>
        <taxon>Vertebrata</taxon>
        <taxon>Euteleostomi</taxon>
        <taxon>Actinopterygii</taxon>
        <taxon>Neopterygii</taxon>
        <taxon>Teleostei</taxon>
        <taxon>Neoteleostei</taxon>
        <taxon>Acanthomorphata</taxon>
        <taxon>Zeiogadaria</taxon>
        <taxon>Gadariae</taxon>
        <taxon>Gadiformes</taxon>
        <taxon>Gadoidei</taxon>
        <taxon>Gadidae</taxon>
        <taxon>Gadus</taxon>
    </lineage>
</organism>
<evidence type="ECO:0000256" key="12">
    <source>
        <dbReference type="PROSITE-ProRule" id="PRU00108"/>
    </source>
</evidence>
<evidence type="ECO:0000256" key="13">
    <source>
        <dbReference type="RuleBase" id="RU000682"/>
    </source>
</evidence>
<keyword evidence="3" id="KW-0221">Differentiation</keyword>
<keyword evidence="2" id="KW-0217">Developmental protein</keyword>
<evidence type="ECO:0000256" key="5">
    <source>
        <dbReference type="ARBA" id="ARBA00023015"/>
    </source>
</evidence>